<evidence type="ECO:0000256" key="6">
    <source>
        <dbReference type="SAM" id="MobiDB-lite"/>
    </source>
</evidence>
<evidence type="ECO:0000256" key="5">
    <source>
        <dbReference type="ARBA" id="ARBA00023242"/>
    </source>
</evidence>
<feature type="compositionally biased region" description="Basic and acidic residues" evidence="6">
    <location>
        <begin position="24"/>
        <end position="46"/>
    </location>
</feature>
<feature type="region of interest" description="Disordered" evidence="6">
    <location>
        <begin position="1"/>
        <end position="54"/>
    </location>
</feature>
<dbReference type="EMBL" id="MTKT01002440">
    <property type="protein sequence ID" value="OWM79498.1"/>
    <property type="molecule type" value="Genomic_DNA"/>
</dbReference>
<feature type="region of interest" description="Disordered" evidence="6">
    <location>
        <begin position="74"/>
        <end position="94"/>
    </location>
</feature>
<reference evidence="8" key="2">
    <citation type="submission" date="2017-06" db="EMBL/GenBank/DDBJ databases">
        <title>The pomegranate genome and the genomics of punicalagin biosynthesis.</title>
        <authorList>
            <person name="Xu C."/>
        </authorList>
    </citation>
    <scope>NUCLEOTIDE SEQUENCE [LARGE SCALE GENOMIC DNA]</scope>
    <source>
        <tissue evidence="8">Fresh leaf</tissue>
    </source>
</reference>
<evidence type="ECO:0000256" key="1">
    <source>
        <dbReference type="ARBA" id="ARBA00004123"/>
    </source>
</evidence>
<dbReference type="GO" id="GO:0043565">
    <property type="term" value="F:sequence-specific DNA binding"/>
    <property type="evidence" value="ECO:0007669"/>
    <property type="project" value="TreeGrafter"/>
</dbReference>
<keyword evidence="5" id="KW-0539">Nucleus</keyword>
<comment type="caution">
    <text evidence="8">The sequence shown here is derived from an EMBL/GenBank/DDBJ whole genome shotgun (WGS) entry which is preliminary data.</text>
</comment>
<reference evidence="10" key="1">
    <citation type="journal article" date="2017" name="Plant J.">
        <title>The pomegranate (Punica granatum L.) genome and the genomics of punicalagin biosynthesis.</title>
        <authorList>
            <person name="Qin G."/>
            <person name="Xu C."/>
            <person name="Ming R."/>
            <person name="Tang H."/>
            <person name="Guyot R."/>
            <person name="Kramer E.M."/>
            <person name="Hu Y."/>
            <person name="Yi X."/>
            <person name="Qi Y."/>
            <person name="Xu X."/>
            <person name="Gao Z."/>
            <person name="Pan H."/>
            <person name="Jian J."/>
            <person name="Tian Y."/>
            <person name="Yue Z."/>
            <person name="Xu Y."/>
        </authorList>
    </citation>
    <scope>NUCLEOTIDE SEQUENCE [LARGE SCALE GENOMIC DNA]</scope>
    <source>
        <strain evidence="10">cv. Dabenzi</strain>
    </source>
</reference>
<dbReference type="InterPro" id="IPR017887">
    <property type="entry name" value="TF_TCP_subgr"/>
</dbReference>
<feature type="domain" description="TCP" evidence="7">
    <location>
        <begin position="84"/>
        <end position="138"/>
    </location>
</feature>
<dbReference type="AlphaFoldDB" id="A0A218X406"/>
<dbReference type="PANTHER" id="PTHR31072">
    <property type="entry name" value="TRANSCRIPTION FACTOR TCP4-RELATED"/>
    <property type="match status" value="1"/>
</dbReference>
<organism evidence="8 10">
    <name type="scientific">Punica granatum</name>
    <name type="common">Pomegranate</name>
    <dbReference type="NCBI Taxonomy" id="22663"/>
    <lineage>
        <taxon>Eukaryota</taxon>
        <taxon>Viridiplantae</taxon>
        <taxon>Streptophyta</taxon>
        <taxon>Embryophyta</taxon>
        <taxon>Tracheophyta</taxon>
        <taxon>Spermatophyta</taxon>
        <taxon>Magnoliopsida</taxon>
        <taxon>eudicotyledons</taxon>
        <taxon>Gunneridae</taxon>
        <taxon>Pentapetalae</taxon>
        <taxon>rosids</taxon>
        <taxon>malvids</taxon>
        <taxon>Myrtales</taxon>
        <taxon>Lythraceae</taxon>
        <taxon>Punica</taxon>
    </lineage>
</organism>
<evidence type="ECO:0000313" key="11">
    <source>
        <dbReference type="Proteomes" id="UP000233551"/>
    </source>
</evidence>
<feature type="region of interest" description="Disordered" evidence="6">
    <location>
        <begin position="257"/>
        <end position="292"/>
    </location>
</feature>
<dbReference type="PROSITE" id="PS51369">
    <property type="entry name" value="TCP"/>
    <property type="match status" value="1"/>
</dbReference>
<dbReference type="STRING" id="22663.A0A218X406"/>
<dbReference type="OrthoDB" id="1928965at2759"/>
<evidence type="ECO:0000313" key="9">
    <source>
        <dbReference type="EMBL" id="PKI35772.1"/>
    </source>
</evidence>
<dbReference type="GO" id="GO:0003700">
    <property type="term" value="F:DNA-binding transcription factor activity"/>
    <property type="evidence" value="ECO:0007669"/>
    <property type="project" value="InterPro"/>
</dbReference>
<feature type="compositionally biased region" description="Polar residues" evidence="6">
    <location>
        <begin position="1"/>
        <end position="10"/>
    </location>
</feature>
<dbReference type="Proteomes" id="UP000233551">
    <property type="component" value="Unassembled WGS sequence"/>
</dbReference>
<dbReference type="Pfam" id="PF03634">
    <property type="entry name" value="TCP"/>
    <property type="match status" value="1"/>
</dbReference>
<evidence type="ECO:0000313" key="10">
    <source>
        <dbReference type="Proteomes" id="UP000197138"/>
    </source>
</evidence>
<name>A0A218X406_PUNGR</name>
<evidence type="ECO:0000313" key="8">
    <source>
        <dbReference type="EMBL" id="OWM79498.1"/>
    </source>
</evidence>
<evidence type="ECO:0000256" key="4">
    <source>
        <dbReference type="ARBA" id="ARBA00023163"/>
    </source>
</evidence>
<sequence>MKSENQNQSVAAEEDDGVININKVDQRTGAEIVSDGRPDDPLKEESASSYLEPKGGGFFPIGGPAQVFLAPETQRSVAKRPSNSKDRHMKVEGRGRRVRMPAACAARIFQLTRELGHRNDGETIKWLLDHAEPAIVKATGTGTVPAIAVSVGGALKIPTSTPANPSGDVNRKKRGHKMAVNSDFIDVGQAGAAPLAYSRGSVWPVLSPPSMSLVPQGVSAHPQFLPLAPVPAAAQPMFGVMGRPISSFMAAMEGGVSSVMPPSSSSNAESTASPSSTSTNTDTSTTNTSTTTTITTQLLRDFSMEVYEKKELQFFGSA</sequence>
<dbReference type="InterPro" id="IPR005333">
    <property type="entry name" value="Transcription_factor_TCP"/>
</dbReference>
<proteinExistence type="predicted"/>
<evidence type="ECO:0000259" key="7">
    <source>
        <dbReference type="PROSITE" id="PS51369"/>
    </source>
</evidence>
<reference evidence="9 11" key="3">
    <citation type="submission" date="2017-11" db="EMBL/GenBank/DDBJ databases">
        <title>De-novo sequencing of pomegranate (Punica granatum L.) genome.</title>
        <authorList>
            <person name="Akparov Z."/>
            <person name="Amiraslanov A."/>
            <person name="Hajiyeva S."/>
            <person name="Abbasov M."/>
            <person name="Kaur K."/>
            <person name="Hamwieh A."/>
            <person name="Solovyev V."/>
            <person name="Salamov A."/>
            <person name="Braich B."/>
            <person name="Kosarev P."/>
            <person name="Mahmoud A."/>
            <person name="Hajiyev E."/>
            <person name="Babayeva S."/>
            <person name="Izzatullayeva V."/>
            <person name="Mammadov A."/>
            <person name="Mammadov A."/>
            <person name="Sharifova S."/>
            <person name="Ojaghi J."/>
            <person name="Eynullazada K."/>
            <person name="Bayramov B."/>
            <person name="Abdulazimova A."/>
            <person name="Shahmuradov I."/>
        </authorList>
    </citation>
    <scope>NUCLEOTIDE SEQUENCE [LARGE SCALE GENOMIC DNA]</scope>
    <source>
        <strain evidence="9">AG2017</strain>
        <strain evidence="11">cv. AG2017</strain>
        <tissue evidence="9">Leaf</tissue>
    </source>
</reference>
<comment type="subcellular location">
    <subcellularLocation>
        <location evidence="1">Nucleus</location>
    </subcellularLocation>
</comment>
<dbReference type="GeneID" id="116205463"/>
<dbReference type="GO" id="GO:0005634">
    <property type="term" value="C:nucleus"/>
    <property type="evidence" value="ECO:0007669"/>
    <property type="project" value="UniProtKB-SubCell"/>
</dbReference>
<accession>A0A218X406</accession>
<dbReference type="EMBL" id="PGOL01005218">
    <property type="protein sequence ID" value="PKI35772.1"/>
    <property type="molecule type" value="Genomic_DNA"/>
</dbReference>
<evidence type="ECO:0000256" key="2">
    <source>
        <dbReference type="ARBA" id="ARBA00023015"/>
    </source>
</evidence>
<keyword evidence="3" id="KW-0238">DNA-binding</keyword>
<dbReference type="Proteomes" id="UP000197138">
    <property type="component" value="Unassembled WGS sequence"/>
</dbReference>
<keyword evidence="11" id="KW-1185">Reference proteome</keyword>
<keyword evidence="2" id="KW-0805">Transcription regulation</keyword>
<gene>
    <name evidence="8" type="ORF">CDL15_Pgr022910</name>
    <name evidence="9" type="ORF">CRG98_043807</name>
</gene>
<protein>
    <recommendedName>
        <fullName evidence="7">TCP domain-containing protein</fullName>
    </recommendedName>
</protein>
<feature type="compositionally biased region" description="Basic and acidic residues" evidence="6">
    <location>
        <begin position="83"/>
        <end position="94"/>
    </location>
</feature>
<dbReference type="PANTHER" id="PTHR31072:SF1">
    <property type="entry name" value="TRANSCRIPTION FACTOR TCP9"/>
    <property type="match status" value="1"/>
</dbReference>
<keyword evidence="4" id="KW-0804">Transcription</keyword>
<evidence type="ECO:0000256" key="3">
    <source>
        <dbReference type="ARBA" id="ARBA00023125"/>
    </source>
</evidence>